<keyword evidence="4 8" id="KW-0812">Transmembrane</keyword>
<comment type="similarity">
    <text evidence="7">Belongs to the glycosyltransferase 87 family.</text>
</comment>
<dbReference type="STRING" id="235985.SAMN05414137_10575"/>
<organism evidence="9 10">
    <name type="scientific">Streptacidiphilus jiangxiensis</name>
    <dbReference type="NCBI Taxonomy" id="235985"/>
    <lineage>
        <taxon>Bacteria</taxon>
        <taxon>Bacillati</taxon>
        <taxon>Actinomycetota</taxon>
        <taxon>Actinomycetes</taxon>
        <taxon>Kitasatosporales</taxon>
        <taxon>Streptomycetaceae</taxon>
        <taxon>Streptacidiphilus</taxon>
    </lineage>
</organism>
<protein>
    <submittedName>
        <fullName evidence="9">Alpha-1,2-mannosyltransferase</fullName>
    </submittedName>
</protein>
<name>A0A1H7LY68_STRJI</name>
<keyword evidence="2" id="KW-1003">Cell membrane</keyword>
<dbReference type="Proteomes" id="UP000183015">
    <property type="component" value="Unassembled WGS sequence"/>
</dbReference>
<keyword evidence="5 8" id="KW-1133">Transmembrane helix</keyword>
<dbReference type="RefSeq" id="WP_083555155.1">
    <property type="nucleotide sequence ID" value="NZ_BBPN01000038.1"/>
</dbReference>
<evidence type="ECO:0000256" key="3">
    <source>
        <dbReference type="ARBA" id="ARBA00022679"/>
    </source>
</evidence>
<feature type="transmembrane region" description="Helical" evidence="8">
    <location>
        <begin position="192"/>
        <end position="212"/>
    </location>
</feature>
<dbReference type="eggNOG" id="COG5650">
    <property type="taxonomic scope" value="Bacteria"/>
</dbReference>
<feature type="transmembrane region" description="Helical" evidence="8">
    <location>
        <begin position="28"/>
        <end position="47"/>
    </location>
</feature>
<dbReference type="GO" id="GO:0005886">
    <property type="term" value="C:plasma membrane"/>
    <property type="evidence" value="ECO:0007669"/>
    <property type="project" value="UniProtKB-SubCell"/>
</dbReference>
<accession>A0A1H7LY68</accession>
<evidence type="ECO:0000313" key="9">
    <source>
        <dbReference type="EMBL" id="SEL03435.1"/>
    </source>
</evidence>
<feature type="transmembrane region" description="Helical" evidence="8">
    <location>
        <begin position="219"/>
        <end position="237"/>
    </location>
</feature>
<feature type="transmembrane region" description="Helical" evidence="8">
    <location>
        <begin position="331"/>
        <end position="346"/>
    </location>
</feature>
<feature type="transmembrane region" description="Helical" evidence="8">
    <location>
        <begin position="137"/>
        <end position="156"/>
    </location>
</feature>
<evidence type="ECO:0000313" key="10">
    <source>
        <dbReference type="Proteomes" id="UP000183015"/>
    </source>
</evidence>
<sequence>MSVEAAPLTSAAPTPAGRRSPGYVLPNWLLWPGLVAALCAIGSFVAYEHVHDFGLRDDQLDLQVYRDGGLALRHGHRLYTANYTWVKLPFTYPPFAATVFAVASHLSFAHLITVMTTASVAVLFATAWLAWGRLGHPVSAGRAGAALLLGAAALWTEPVQQTLGFGQVNLLLLFAVVADLCLPDRFRGKGVGVGLAAGFKLVPGIFIAYLLLTRRWRAAAVSTGTLAVTVLGAYALFPHESGQYWGGLFWDSSRVGGVDYLGNQSLHGMIDRALRGGAQVQHLWMLAAAVVGLGGLLLAAWLSRRGQELAAIFTAGLVGLLASPISWSHHWVWILPALVLATDWALRRADRTNRLLALLAPLSLLLLFAAWPRQDPSHGLLASGLIWWVPYNQNLEYHWTLSQIPLGEMYTLLGVAFLAGLALHAWRTRRHPRR</sequence>
<evidence type="ECO:0000256" key="5">
    <source>
        <dbReference type="ARBA" id="ARBA00022989"/>
    </source>
</evidence>
<evidence type="ECO:0000256" key="4">
    <source>
        <dbReference type="ARBA" id="ARBA00022692"/>
    </source>
</evidence>
<feature type="transmembrane region" description="Helical" evidence="8">
    <location>
        <begin position="108"/>
        <end position="131"/>
    </location>
</feature>
<reference evidence="10" key="1">
    <citation type="submission" date="2016-10" db="EMBL/GenBank/DDBJ databases">
        <authorList>
            <person name="Varghese N."/>
        </authorList>
    </citation>
    <scope>NUCLEOTIDE SEQUENCE [LARGE SCALE GENOMIC DNA]</scope>
    <source>
        <strain evidence="10">DSM 45096 / BCRC 16803 / CGMCC 4.1857 / CIP 109030 / JCM 12277 / KCTC 19219 / NBRC 100920 / 33214</strain>
    </source>
</reference>
<evidence type="ECO:0000256" key="1">
    <source>
        <dbReference type="ARBA" id="ARBA00004651"/>
    </source>
</evidence>
<feature type="transmembrane region" description="Helical" evidence="8">
    <location>
        <begin position="283"/>
        <end position="302"/>
    </location>
</feature>
<feature type="transmembrane region" description="Helical" evidence="8">
    <location>
        <begin position="409"/>
        <end position="426"/>
    </location>
</feature>
<keyword evidence="10" id="KW-1185">Reference proteome</keyword>
<evidence type="ECO:0000256" key="2">
    <source>
        <dbReference type="ARBA" id="ARBA00022475"/>
    </source>
</evidence>
<feature type="transmembrane region" description="Helical" evidence="8">
    <location>
        <begin position="309"/>
        <end position="325"/>
    </location>
</feature>
<evidence type="ECO:0000256" key="8">
    <source>
        <dbReference type="SAM" id="Phobius"/>
    </source>
</evidence>
<evidence type="ECO:0000256" key="6">
    <source>
        <dbReference type="ARBA" id="ARBA00023136"/>
    </source>
</evidence>
<dbReference type="AlphaFoldDB" id="A0A1H7LY68"/>
<feature type="transmembrane region" description="Helical" evidence="8">
    <location>
        <begin position="353"/>
        <end position="371"/>
    </location>
</feature>
<keyword evidence="9" id="KW-0328">Glycosyltransferase</keyword>
<gene>
    <name evidence="9" type="ORF">SAMN05414137_10575</name>
</gene>
<dbReference type="EMBL" id="FOAZ01000005">
    <property type="protein sequence ID" value="SEL03435.1"/>
    <property type="molecule type" value="Genomic_DNA"/>
</dbReference>
<dbReference type="InterPro" id="IPR018584">
    <property type="entry name" value="GT87"/>
</dbReference>
<dbReference type="Pfam" id="PF09594">
    <property type="entry name" value="GT87"/>
    <property type="match status" value="1"/>
</dbReference>
<proteinExistence type="inferred from homology"/>
<evidence type="ECO:0000256" key="7">
    <source>
        <dbReference type="ARBA" id="ARBA00024033"/>
    </source>
</evidence>
<dbReference type="OrthoDB" id="9774600at2"/>
<comment type="subcellular location">
    <subcellularLocation>
        <location evidence="1">Cell membrane</location>
        <topology evidence="1">Multi-pass membrane protein</topology>
    </subcellularLocation>
</comment>
<dbReference type="GO" id="GO:0016758">
    <property type="term" value="F:hexosyltransferase activity"/>
    <property type="evidence" value="ECO:0007669"/>
    <property type="project" value="InterPro"/>
</dbReference>
<keyword evidence="6 8" id="KW-0472">Membrane</keyword>
<keyword evidence="3 9" id="KW-0808">Transferase</keyword>